<comment type="caution">
    <text evidence="2">The sequence shown here is derived from an EMBL/GenBank/DDBJ whole genome shotgun (WGS) entry which is preliminary data.</text>
</comment>
<accession>A0A2G2VFA4</accession>
<dbReference type="EMBL" id="MLFT02000012">
    <property type="protein sequence ID" value="PHT31653.1"/>
    <property type="molecule type" value="Genomic_DNA"/>
</dbReference>
<dbReference type="AlphaFoldDB" id="A0A2G2VFA4"/>
<organism evidence="2 3">
    <name type="scientific">Capsicum baccatum</name>
    <name type="common">Peruvian pepper</name>
    <dbReference type="NCBI Taxonomy" id="33114"/>
    <lineage>
        <taxon>Eukaryota</taxon>
        <taxon>Viridiplantae</taxon>
        <taxon>Streptophyta</taxon>
        <taxon>Embryophyta</taxon>
        <taxon>Tracheophyta</taxon>
        <taxon>Spermatophyta</taxon>
        <taxon>Magnoliopsida</taxon>
        <taxon>eudicotyledons</taxon>
        <taxon>Gunneridae</taxon>
        <taxon>Pentapetalae</taxon>
        <taxon>asterids</taxon>
        <taxon>lamiids</taxon>
        <taxon>Solanales</taxon>
        <taxon>Solanaceae</taxon>
        <taxon>Solanoideae</taxon>
        <taxon>Capsiceae</taxon>
        <taxon>Capsicum</taxon>
    </lineage>
</organism>
<proteinExistence type="predicted"/>
<dbReference type="OrthoDB" id="1430375at2759"/>
<dbReference type="Pfam" id="PF13963">
    <property type="entry name" value="Transpos_assoc"/>
    <property type="match status" value="1"/>
</dbReference>
<name>A0A2G2VFA4_CAPBA</name>
<keyword evidence="3" id="KW-1185">Reference proteome</keyword>
<protein>
    <recommendedName>
        <fullName evidence="1">Transposase-associated domain-containing protein</fullName>
    </recommendedName>
</protein>
<dbReference type="Proteomes" id="UP000224567">
    <property type="component" value="Unassembled WGS sequence"/>
</dbReference>
<gene>
    <name evidence="2" type="ORF">CQW23_27990</name>
</gene>
<dbReference type="STRING" id="33114.A0A2G2VFA4"/>
<reference evidence="2 3" key="1">
    <citation type="journal article" date="2017" name="Genome Biol.">
        <title>New reference genome sequences of hot pepper reveal the massive evolution of plant disease-resistance genes by retroduplication.</title>
        <authorList>
            <person name="Kim S."/>
            <person name="Park J."/>
            <person name="Yeom S.I."/>
            <person name="Kim Y.M."/>
            <person name="Seo E."/>
            <person name="Kim K.T."/>
            <person name="Kim M.S."/>
            <person name="Lee J.M."/>
            <person name="Cheong K."/>
            <person name="Shin H.S."/>
            <person name="Kim S.B."/>
            <person name="Han K."/>
            <person name="Lee J."/>
            <person name="Park M."/>
            <person name="Lee H.A."/>
            <person name="Lee H.Y."/>
            <person name="Lee Y."/>
            <person name="Oh S."/>
            <person name="Lee J.H."/>
            <person name="Choi E."/>
            <person name="Choi E."/>
            <person name="Lee S.E."/>
            <person name="Jeon J."/>
            <person name="Kim H."/>
            <person name="Choi G."/>
            <person name="Song H."/>
            <person name="Lee J."/>
            <person name="Lee S.C."/>
            <person name="Kwon J.K."/>
            <person name="Lee H.Y."/>
            <person name="Koo N."/>
            <person name="Hong Y."/>
            <person name="Kim R.W."/>
            <person name="Kang W.H."/>
            <person name="Huh J.H."/>
            <person name="Kang B.C."/>
            <person name="Yang T.J."/>
            <person name="Lee Y.H."/>
            <person name="Bennetzen J.L."/>
            <person name="Choi D."/>
        </authorList>
    </citation>
    <scope>NUCLEOTIDE SEQUENCE [LARGE SCALE GENOMIC DNA]</scope>
    <source>
        <strain evidence="3">cv. PBC81</strain>
    </source>
</reference>
<reference evidence="3" key="2">
    <citation type="journal article" date="2017" name="J. Anim. Genet.">
        <title>Multiple reference genome sequences of hot pepper reveal the massive evolution of plant disease resistance genes by retroduplication.</title>
        <authorList>
            <person name="Kim S."/>
            <person name="Park J."/>
            <person name="Yeom S.-I."/>
            <person name="Kim Y.-M."/>
            <person name="Seo E."/>
            <person name="Kim K.-T."/>
            <person name="Kim M.-S."/>
            <person name="Lee J.M."/>
            <person name="Cheong K."/>
            <person name="Shin H.-S."/>
            <person name="Kim S.-B."/>
            <person name="Han K."/>
            <person name="Lee J."/>
            <person name="Park M."/>
            <person name="Lee H.-A."/>
            <person name="Lee H.-Y."/>
            <person name="Lee Y."/>
            <person name="Oh S."/>
            <person name="Lee J.H."/>
            <person name="Choi E."/>
            <person name="Choi E."/>
            <person name="Lee S.E."/>
            <person name="Jeon J."/>
            <person name="Kim H."/>
            <person name="Choi G."/>
            <person name="Song H."/>
            <person name="Lee J."/>
            <person name="Lee S.-C."/>
            <person name="Kwon J.-K."/>
            <person name="Lee H.-Y."/>
            <person name="Koo N."/>
            <person name="Hong Y."/>
            <person name="Kim R.W."/>
            <person name="Kang W.-H."/>
            <person name="Huh J.H."/>
            <person name="Kang B.-C."/>
            <person name="Yang T.-J."/>
            <person name="Lee Y.-H."/>
            <person name="Bennetzen J.L."/>
            <person name="Choi D."/>
        </authorList>
    </citation>
    <scope>NUCLEOTIDE SEQUENCE [LARGE SCALE GENOMIC DNA]</scope>
    <source>
        <strain evidence="3">cv. PBC81</strain>
    </source>
</reference>
<sequence>MENEDRTWMYNRTYLNHVGLREEYKDGVAEFIAKAMTLDDFLIVGIIRYPYWKSKCGKLLSPDLVALHLYKNGFMLNYTVWIVHGECSSANDFSFQNYIESPIRENNVESSRYSEMVRDVFGTHLGAQNESNDEAKHFYEQLKEASHLLYEGSVHSKLSVAVRLLSIKSDYSIYQEGMNSIAKCAWNSCHENEIQDIFKLKAALRIKEYLYEARRKLQKSSWLKNDVWVKFFEIWDTPECKAKRERAKANRASEMGDSLHTRGFEKRIEDWRRTQSTSENGTMVQPSLADMTNMRTTMIGGPKKVKTYGCGVLQSSSSPSLFTNFSPTLQTMEEMEAMRKQIVELT</sequence>
<evidence type="ECO:0000313" key="3">
    <source>
        <dbReference type="Proteomes" id="UP000224567"/>
    </source>
</evidence>
<evidence type="ECO:0000259" key="1">
    <source>
        <dbReference type="Pfam" id="PF13963"/>
    </source>
</evidence>
<dbReference type="InterPro" id="IPR029480">
    <property type="entry name" value="Transpos_assoc"/>
</dbReference>
<evidence type="ECO:0000313" key="2">
    <source>
        <dbReference type="EMBL" id="PHT31653.1"/>
    </source>
</evidence>
<feature type="domain" description="Transposase-associated" evidence="1">
    <location>
        <begin position="6"/>
        <end position="86"/>
    </location>
</feature>